<keyword evidence="3" id="KW-1185">Reference proteome</keyword>
<proteinExistence type="predicted"/>
<dbReference type="InterPro" id="IPR006311">
    <property type="entry name" value="TAT_signal"/>
</dbReference>
<sequence>MKSPLRQRALAGLAAGAVALSTAVAITPAASAAPTPGTVAAGQWLSAQLTNGVVHNDAWGSDDLGLSLDVLGALRELGVQPQVRQQVLATVSARVDEYVEFTSEGVTTFYPGSGGKLAIAVDTAGADPHAVGPRKRDLVADIEAVTDDATGESSDTYGLFGQTFATRGLIAGGSREAARSVAFVAAQQCANGSFRQNLTADCPDVPEIDTTAAALQTLAEARAAGIAVDSSAIERAGAAIAAAQAADGSFVGNGVPNTNSTGLAAVALSRAGRTDAARKAAAWVARHQVTAATGGRLASQVGAIAYDRAALEAGAADGIESAMRDQWLRASTQAAPALALLTTGRATATAPPRVAAGRTFRVTASGLAPGWKVTARVAGGSTASALVPASGRVAVTLKAPRGTARRAVTVADATGRTVATSSVRVLAAKRFAVAKAKKKVKRNKAQRIVVRGLVAGEPVRVQYRGKTVKRGVASAKGTYTHRFKVGRTTGTVRVVVRGAYGNRLGKTAFKVVR</sequence>
<protein>
    <submittedName>
        <fullName evidence="2">Uncharacterized protein</fullName>
    </submittedName>
</protein>
<feature type="chain" id="PRO_5021753496" evidence="1">
    <location>
        <begin position="33"/>
        <end position="513"/>
    </location>
</feature>
<dbReference type="AlphaFoldDB" id="A0A512HXQ7"/>
<dbReference type="SUPFAM" id="SSF48239">
    <property type="entry name" value="Terpenoid cyclases/Protein prenyltransferases"/>
    <property type="match status" value="1"/>
</dbReference>
<evidence type="ECO:0000313" key="2">
    <source>
        <dbReference type="EMBL" id="GEO90229.1"/>
    </source>
</evidence>
<organism evidence="2 3">
    <name type="scientific">Aeromicrobium flavum</name>
    <dbReference type="NCBI Taxonomy" id="416568"/>
    <lineage>
        <taxon>Bacteria</taxon>
        <taxon>Bacillati</taxon>
        <taxon>Actinomycetota</taxon>
        <taxon>Actinomycetes</taxon>
        <taxon>Propionibacteriales</taxon>
        <taxon>Nocardioidaceae</taxon>
        <taxon>Aeromicrobium</taxon>
    </lineage>
</organism>
<comment type="caution">
    <text evidence="2">The sequence shown here is derived from an EMBL/GenBank/DDBJ whole genome shotgun (WGS) entry which is preliminary data.</text>
</comment>
<accession>A0A512HXQ7</accession>
<gene>
    <name evidence="2" type="ORF">AFL01nite_25560</name>
</gene>
<evidence type="ECO:0000313" key="3">
    <source>
        <dbReference type="Proteomes" id="UP000321769"/>
    </source>
</evidence>
<evidence type="ECO:0000256" key="1">
    <source>
        <dbReference type="SAM" id="SignalP"/>
    </source>
</evidence>
<dbReference type="Gene3D" id="1.50.10.20">
    <property type="match status" value="1"/>
</dbReference>
<dbReference type="OrthoDB" id="4842970at2"/>
<name>A0A512HXQ7_9ACTN</name>
<dbReference type="Proteomes" id="UP000321769">
    <property type="component" value="Unassembled WGS sequence"/>
</dbReference>
<dbReference type="RefSeq" id="WP_146828092.1">
    <property type="nucleotide sequence ID" value="NZ_BAAAYQ010000005.1"/>
</dbReference>
<dbReference type="InterPro" id="IPR008930">
    <property type="entry name" value="Terpenoid_cyclase/PrenylTrfase"/>
</dbReference>
<reference evidence="2 3" key="1">
    <citation type="submission" date="2019-07" db="EMBL/GenBank/DDBJ databases">
        <title>Whole genome shotgun sequence of Aeromicrobium flavum NBRC 107625.</title>
        <authorList>
            <person name="Hosoyama A."/>
            <person name="Uohara A."/>
            <person name="Ohji S."/>
            <person name="Ichikawa N."/>
        </authorList>
    </citation>
    <scope>NUCLEOTIDE SEQUENCE [LARGE SCALE GENOMIC DNA]</scope>
    <source>
        <strain evidence="2 3">NBRC 107625</strain>
    </source>
</reference>
<dbReference type="EMBL" id="BJZQ01000015">
    <property type="protein sequence ID" value="GEO90229.1"/>
    <property type="molecule type" value="Genomic_DNA"/>
</dbReference>
<dbReference type="PROSITE" id="PS51318">
    <property type="entry name" value="TAT"/>
    <property type="match status" value="1"/>
</dbReference>
<keyword evidence="1" id="KW-0732">Signal</keyword>
<feature type="signal peptide" evidence="1">
    <location>
        <begin position="1"/>
        <end position="32"/>
    </location>
</feature>